<evidence type="ECO:0000313" key="6">
    <source>
        <dbReference type="Proteomes" id="UP000033774"/>
    </source>
</evidence>
<dbReference type="Gene3D" id="1.10.10.10">
    <property type="entry name" value="Winged helix-like DNA-binding domain superfamily/Winged helix DNA-binding domain"/>
    <property type="match status" value="1"/>
</dbReference>
<keyword evidence="3" id="KW-0804">Transcription</keyword>
<dbReference type="GO" id="GO:0003677">
    <property type="term" value="F:DNA binding"/>
    <property type="evidence" value="ECO:0007669"/>
    <property type="project" value="UniProtKB-KW"/>
</dbReference>
<dbReference type="EMBL" id="LAJY01000109">
    <property type="protein sequence ID" value="KJV10346.1"/>
    <property type="molecule type" value="Genomic_DNA"/>
</dbReference>
<reference evidence="5 6" key="1">
    <citation type="submission" date="2015-03" db="EMBL/GenBank/DDBJ databases">
        <title>Draft genome sequence of Elstera litoralis.</title>
        <authorList>
            <person name="Rahalkar M.C."/>
            <person name="Dhakephalkar P.K."/>
            <person name="Pore S.D."/>
            <person name="Arora P."/>
            <person name="Kapse N.G."/>
            <person name="Pandit P.S."/>
        </authorList>
    </citation>
    <scope>NUCLEOTIDE SEQUENCE [LARGE SCALE GENOMIC DNA]</scope>
    <source>
        <strain evidence="5 6">Dia-1</strain>
    </source>
</reference>
<dbReference type="CDD" id="cd07377">
    <property type="entry name" value="WHTH_GntR"/>
    <property type="match status" value="1"/>
</dbReference>
<accession>A0A0F3IUG3</accession>
<dbReference type="SMART" id="SM00345">
    <property type="entry name" value="HTH_GNTR"/>
    <property type="match status" value="1"/>
</dbReference>
<dbReference type="PANTHER" id="PTHR43537">
    <property type="entry name" value="TRANSCRIPTIONAL REGULATOR, GNTR FAMILY"/>
    <property type="match status" value="1"/>
</dbReference>
<dbReference type="PATRIC" id="fig|552518.3.peg.144"/>
<dbReference type="Proteomes" id="UP000033774">
    <property type="component" value="Unassembled WGS sequence"/>
</dbReference>
<dbReference type="RefSeq" id="WP_045774979.1">
    <property type="nucleotide sequence ID" value="NZ_LAJY01000109.1"/>
</dbReference>
<dbReference type="Pfam" id="PF07729">
    <property type="entry name" value="FCD"/>
    <property type="match status" value="1"/>
</dbReference>
<organism evidence="5 6">
    <name type="scientific">Elstera litoralis</name>
    <dbReference type="NCBI Taxonomy" id="552518"/>
    <lineage>
        <taxon>Bacteria</taxon>
        <taxon>Pseudomonadati</taxon>
        <taxon>Pseudomonadota</taxon>
        <taxon>Alphaproteobacteria</taxon>
        <taxon>Rhodospirillales</taxon>
        <taxon>Rhodospirillaceae</taxon>
        <taxon>Elstera</taxon>
    </lineage>
</organism>
<dbReference type="Gene3D" id="1.20.120.530">
    <property type="entry name" value="GntR ligand-binding domain-like"/>
    <property type="match status" value="1"/>
</dbReference>
<dbReference type="InterPro" id="IPR036390">
    <property type="entry name" value="WH_DNA-bd_sf"/>
</dbReference>
<dbReference type="SUPFAM" id="SSF48008">
    <property type="entry name" value="GntR ligand-binding domain-like"/>
    <property type="match status" value="1"/>
</dbReference>
<dbReference type="GO" id="GO:0003700">
    <property type="term" value="F:DNA-binding transcription factor activity"/>
    <property type="evidence" value="ECO:0007669"/>
    <property type="project" value="InterPro"/>
</dbReference>
<gene>
    <name evidence="5" type="ORF">VZ95_05535</name>
</gene>
<dbReference type="PROSITE" id="PS50949">
    <property type="entry name" value="HTH_GNTR"/>
    <property type="match status" value="1"/>
</dbReference>
<evidence type="ECO:0000256" key="3">
    <source>
        <dbReference type="ARBA" id="ARBA00023163"/>
    </source>
</evidence>
<comment type="caution">
    <text evidence="5">The sequence shown here is derived from an EMBL/GenBank/DDBJ whole genome shotgun (WGS) entry which is preliminary data.</text>
</comment>
<dbReference type="InterPro" id="IPR011711">
    <property type="entry name" value="GntR_C"/>
</dbReference>
<name>A0A0F3IUG3_9PROT</name>
<feature type="domain" description="HTH gntR-type" evidence="4">
    <location>
        <begin position="11"/>
        <end position="79"/>
    </location>
</feature>
<dbReference type="SMART" id="SM00895">
    <property type="entry name" value="FCD"/>
    <property type="match status" value="1"/>
</dbReference>
<keyword evidence="2" id="KW-0238">DNA-binding</keyword>
<dbReference type="PRINTS" id="PR00035">
    <property type="entry name" value="HTHGNTR"/>
</dbReference>
<dbReference type="SUPFAM" id="SSF46785">
    <property type="entry name" value="Winged helix' DNA-binding domain"/>
    <property type="match status" value="1"/>
</dbReference>
<sequence length="230" mass="25365">MPSLVKPIETRRLYQQVADEIRALIARQAFPPGTRLPPERDLAQQLGVSRPSLREALIALEIDGSVEIRMGSGVYVCAPAERLATSTAALGESPSELMQARAAIEGAVVVLACARITPDGLMRLRETLQRMKAEMEQGRSPVEHDRQFHLTLATLSGNSVLLRLVGELFDERHSPISSQLRERFDSAQTWQAAVDEHEAILQALEAADPLAAQTAMRQHLKASTERWITS</sequence>
<evidence type="ECO:0000313" key="5">
    <source>
        <dbReference type="EMBL" id="KJV10346.1"/>
    </source>
</evidence>
<dbReference type="PANTHER" id="PTHR43537:SF5">
    <property type="entry name" value="UXU OPERON TRANSCRIPTIONAL REGULATOR"/>
    <property type="match status" value="1"/>
</dbReference>
<dbReference type="AlphaFoldDB" id="A0A0F3IUG3"/>
<keyword evidence="1" id="KW-0805">Transcription regulation</keyword>
<evidence type="ECO:0000259" key="4">
    <source>
        <dbReference type="PROSITE" id="PS50949"/>
    </source>
</evidence>
<keyword evidence="6" id="KW-1185">Reference proteome</keyword>
<proteinExistence type="predicted"/>
<dbReference type="InterPro" id="IPR008920">
    <property type="entry name" value="TF_FadR/GntR_C"/>
</dbReference>
<evidence type="ECO:0000256" key="1">
    <source>
        <dbReference type="ARBA" id="ARBA00023015"/>
    </source>
</evidence>
<dbReference type="OrthoDB" id="9812645at2"/>
<protein>
    <submittedName>
        <fullName evidence="5">GntR family transcriptional regulator</fullName>
    </submittedName>
</protein>
<dbReference type="InterPro" id="IPR000524">
    <property type="entry name" value="Tscrpt_reg_HTH_GntR"/>
</dbReference>
<evidence type="ECO:0000256" key="2">
    <source>
        <dbReference type="ARBA" id="ARBA00023125"/>
    </source>
</evidence>
<dbReference type="InterPro" id="IPR036388">
    <property type="entry name" value="WH-like_DNA-bd_sf"/>
</dbReference>
<dbReference type="Pfam" id="PF00392">
    <property type="entry name" value="GntR"/>
    <property type="match status" value="1"/>
</dbReference>